<keyword evidence="2 4" id="KW-0238">DNA-binding</keyword>
<keyword evidence="1" id="KW-0805">Transcription regulation</keyword>
<dbReference type="Gene3D" id="1.10.357.10">
    <property type="entry name" value="Tetracycline Repressor, domain 2"/>
    <property type="match status" value="1"/>
</dbReference>
<dbReference type="SUPFAM" id="SSF46689">
    <property type="entry name" value="Homeodomain-like"/>
    <property type="match status" value="1"/>
</dbReference>
<feature type="domain" description="HTH tetR-type" evidence="5">
    <location>
        <begin position="16"/>
        <end position="75"/>
    </location>
</feature>
<dbReference type="Pfam" id="PF00440">
    <property type="entry name" value="TetR_N"/>
    <property type="match status" value="1"/>
</dbReference>
<dbReference type="SUPFAM" id="SSF48498">
    <property type="entry name" value="Tetracyclin repressor-like, C-terminal domain"/>
    <property type="match status" value="1"/>
</dbReference>
<evidence type="ECO:0000256" key="4">
    <source>
        <dbReference type="PROSITE-ProRule" id="PRU00335"/>
    </source>
</evidence>
<dbReference type="InterPro" id="IPR036271">
    <property type="entry name" value="Tet_transcr_reg_TetR-rel_C_sf"/>
</dbReference>
<dbReference type="InterPro" id="IPR050109">
    <property type="entry name" value="HTH-type_TetR-like_transc_reg"/>
</dbReference>
<dbReference type="Pfam" id="PF21597">
    <property type="entry name" value="TetR_C_43"/>
    <property type="match status" value="1"/>
</dbReference>
<protein>
    <submittedName>
        <fullName evidence="6">Transcriptional regulator, TetR family</fullName>
    </submittedName>
</protein>
<dbReference type="GO" id="GO:0000976">
    <property type="term" value="F:transcription cis-regulatory region binding"/>
    <property type="evidence" value="ECO:0007669"/>
    <property type="project" value="TreeGrafter"/>
</dbReference>
<evidence type="ECO:0000256" key="1">
    <source>
        <dbReference type="ARBA" id="ARBA00023015"/>
    </source>
</evidence>
<gene>
    <name evidence="6" type="ordered locus">Mmcs_0606</name>
</gene>
<organism evidence="6">
    <name type="scientific">Mycobacterium sp. (strain MCS)</name>
    <dbReference type="NCBI Taxonomy" id="164756"/>
    <lineage>
        <taxon>Bacteria</taxon>
        <taxon>Bacillati</taxon>
        <taxon>Actinomycetota</taxon>
        <taxon>Actinomycetes</taxon>
        <taxon>Mycobacteriales</taxon>
        <taxon>Mycobacteriaceae</taxon>
        <taxon>Mycobacterium</taxon>
    </lineage>
</organism>
<evidence type="ECO:0000256" key="2">
    <source>
        <dbReference type="ARBA" id="ARBA00023125"/>
    </source>
</evidence>
<dbReference type="PROSITE" id="PS50977">
    <property type="entry name" value="HTH_TETR_2"/>
    <property type="match status" value="1"/>
</dbReference>
<dbReference type="PANTHER" id="PTHR30055:SF234">
    <property type="entry name" value="HTH-TYPE TRANSCRIPTIONAL REGULATOR BETI"/>
    <property type="match status" value="1"/>
</dbReference>
<accession>A0A5Q5BEX9</accession>
<sequence length="194" mass="20555">MARDAAGARPLRADAARNRDRVLRVAYETFAADGLTVPVDEIARRAGVGPGTIYRHFPTKEALYTAVVEHRLYEMIERGWELLASGDPGEALFDFLRAIAVEWGAADRVLIDGLAGWGLDVHTVAPEADAAARALLAELLAAGQRAGTVRADLTAPELKSILVGLQAIGAYDAAVAARATAVVADGLRPPPSRH</sequence>
<keyword evidence="3" id="KW-0804">Transcription</keyword>
<dbReference type="PANTHER" id="PTHR30055">
    <property type="entry name" value="HTH-TYPE TRANSCRIPTIONAL REGULATOR RUTR"/>
    <property type="match status" value="1"/>
</dbReference>
<evidence type="ECO:0000256" key="3">
    <source>
        <dbReference type="ARBA" id="ARBA00023163"/>
    </source>
</evidence>
<evidence type="ECO:0000259" key="5">
    <source>
        <dbReference type="PROSITE" id="PS50977"/>
    </source>
</evidence>
<feature type="DNA-binding region" description="H-T-H motif" evidence="4">
    <location>
        <begin position="38"/>
        <end position="57"/>
    </location>
</feature>
<dbReference type="InterPro" id="IPR049445">
    <property type="entry name" value="TetR_SbtR-like_C"/>
</dbReference>
<dbReference type="InterPro" id="IPR009057">
    <property type="entry name" value="Homeodomain-like_sf"/>
</dbReference>
<proteinExistence type="predicted"/>
<dbReference type="EMBL" id="CP000384">
    <property type="protein sequence ID" value="ABG06727.1"/>
    <property type="molecule type" value="Genomic_DNA"/>
</dbReference>
<dbReference type="PRINTS" id="PR00455">
    <property type="entry name" value="HTHTETR"/>
</dbReference>
<dbReference type="AlphaFoldDB" id="A0A5Q5BEX9"/>
<evidence type="ECO:0000313" key="6">
    <source>
        <dbReference type="EMBL" id="ABG06727.1"/>
    </source>
</evidence>
<reference evidence="6" key="1">
    <citation type="submission" date="2006-06" db="EMBL/GenBank/DDBJ databases">
        <title>Complete sequence of chromosome of Mycobacterium sp. MCS.</title>
        <authorList>
            <consortium name="US DOE Joint Genome Institute"/>
            <person name="Copeland A."/>
            <person name="Lucas S."/>
            <person name="Lapidus A."/>
            <person name="Barry K."/>
            <person name="Detter J.C."/>
            <person name="Glavina del Rio T."/>
            <person name="Hammon N."/>
            <person name="Israni S."/>
            <person name="Dalin E."/>
            <person name="Tice H."/>
            <person name="Pitluck S."/>
            <person name="Martinez M."/>
            <person name="Schmutz J."/>
            <person name="Larimer F."/>
            <person name="Land M."/>
            <person name="Hauser L."/>
            <person name="Kyrpides N."/>
            <person name="Kim E."/>
            <person name="Miller C.D."/>
            <person name="Hughes J.E."/>
            <person name="Anderson A.J."/>
            <person name="Sims R.C."/>
            <person name="Richardson P."/>
        </authorList>
    </citation>
    <scope>NUCLEOTIDE SEQUENCE [LARGE SCALE GENOMIC DNA]</scope>
    <source>
        <strain evidence="6">MCS</strain>
    </source>
</reference>
<dbReference type="GO" id="GO:0003700">
    <property type="term" value="F:DNA-binding transcription factor activity"/>
    <property type="evidence" value="ECO:0007669"/>
    <property type="project" value="TreeGrafter"/>
</dbReference>
<name>A0A5Q5BEX9_MYCSS</name>
<dbReference type="InterPro" id="IPR001647">
    <property type="entry name" value="HTH_TetR"/>
</dbReference>
<dbReference type="KEGG" id="mmc:Mmcs_0606"/>